<evidence type="ECO:0000313" key="2">
    <source>
        <dbReference type="EMBL" id="SFD93644.1"/>
    </source>
</evidence>
<dbReference type="SMART" id="SM00421">
    <property type="entry name" value="HTH_LUXR"/>
    <property type="match status" value="1"/>
</dbReference>
<dbReference type="AlphaFoldDB" id="A0A1I1WER2"/>
<protein>
    <submittedName>
        <fullName evidence="2">Regulatory protein, luxR family</fullName>
    </submittedName>
</protein>
<dbReference type="InterPro" id="IPR016032">
    <property type="entry name" value="Sig_transdc_resp-reg_C-effctor"/>
</dbReference>
<feature type="domain" description="HTH luxR-type" evidence="1">
    <location>
        <begin position="144"/>
        <end position="201"/>
    </location>
</feature>
<accession>A0A1I1WER2</accession>
<dbReference type="GO" id="GO:0006355">
    <property type="term" value="P:regulation of DNA-templated transcription"/>
    <property type="evidence" value="ECO:0007669"/>
    <property type="project" value="InterPro"/>
</dbReference>
<keyword evidence="3" id="KW-1185">Reference proteome</keyword>
<gene>
    <name evidence="2" type="ORF">SAMN05216372_105455</name>
</gene>
<sequence>MPYRLLPQIGRAIASIGSNQFTIALHNLIMEKLGVDAAHFQSIALLASPNEPEQTLDDLITSNSGQLPPDSASRLRIQESTEHFQHSIVVFRQEPLGDEEANQLNHLAPLLFSLLEQHLQCQRSRAVISTSIEERFQERLRVTGMKLSEREKQVCLGLLAGHTAPQQAERLKLTVNTVGSYMRRATAKLGISGRNALMRWLYESSDTMPSAN</sequence>
<dbReference type="InterPro" id="IPR036388">
    <property type="entry name" value="WH-like_DNA-bd_sf"/>
</dbReference>
<dbReference type="Pfam" id="PF00196">
    <property type="entry name" value="GerE"/>
    <property type="match status" value="1"/>
</dbReference>
<dbReference type="GO" id="GO:0003677">
    <property type="term" value="F:DNA binding"/>
    <property type="evidence" value="ECO:0007669"/>
    <property type="project" value="InterPro"/>
</dbReference>
<dbReference type="RefSeq" id="WP_093505045.1">
    <property type="nucleotide sequence ID" value="NZ_BSSG01000005.1"/>
</dbReference>
<name>A0A1I1WER2_PSEOC</name>
<dbReference type="InterPro" id="IPR000792">
    <property type="entry name" value="Tscrpt_reg_LuxR_C"/>
</dbReference>
<proteinExistence type="predicted"/>
<dbReference type="EMBL" id="FOMO01000005">
    <property type="protein sequence ID" value="SFD93644.1"/>
    <property type="molecule type" value="Genomic_DNA"/>
</dbReference>
<organism evidence="2 3">
    <name type="scientific">Pseudomonas straminea</name>
    <dbReference type="NCBI Taxonomy" id="47882"/>
    <lineage>
        <taxon>Bacteria</taxon>
        <taxon>Pseudomonadati</taxon>
        <taxon>Pseudomonadota</taxon>
        <taxon>Gammaproteobacteria</taxon>
        <taxon>Pseudomonadales</taxon>
        <taxon>Pseudomonadaceae</taxon>
        <taxon>Phytopseudomonas</taxon>
    </lineage>
</organism>
<dbReference type="Proteomes" id="UP000243950">
    <property type="component" value="Unassembled WGS sequence"/>
</dbReference>
<reference evidence="3" key="1">
    <citation type="submission" date="2016-10" db="EMBL/GenBank/DDBJ databases">
        <authorList>
            <person name="Varghese N."/>
            <person name="Submissions S."/>
        </authorList>
    </citation>
    <scope>NUCLEOTIDE SEQUENCE [LARGE SCALE GENOMIC DNA]</scope>
    <source>
        <strain evidence="3">JCM 2783</strain>
    </source>
</reference>
<evidence type="ECO:0000313" key="3">
    <source>
        <dbReference type="Proteomes" id="UP000243950"/>
    </source>
</evidence>
<dbReference type="SUPFAM" id="SSF46894">
    <property type="entry name" value="C-terminal effector domain of the bipartite response regulators"/>
    <property type="match status" value="1"/>
</dbReference>
<evidence type="ECO:0000259" key="1">
    <source>
        <dbReference type="SMART" id="SM00421"/>
    </source>
</evidence>
<dbReference type="Gene3D" id="1.10.10.10">
    <property type="entry name" value="Winged helix-like DNA-binding domain superfamily/Winged helix DNA-binding domain"/>
    <property type="match status" value="1"/>
</dbReference>